<keyword evidence="4 7" id="KW-0812">Transmembrane</keyword>
<dbReference type="Proteomes" id="UP000005384">
    <property type="component" value="Unassembled WGS sequence"/>
</dbReference>
<feature type="transmembrane region" description="Helical" evidence="7">
    <location>
        <begin position="180"/>
        <end position="200"/>
    </location>
</feature>
<dbReference type="AlphaFoldDB" id="G5IB87"/>
<feature type="domain" description="EamA" evidence="8">
    <location>
        <begin position="151"/>
        <end position="291"/>
    </location>
</feature>
<keyword evidence="3" id="KW-1003">Cell membrane</keyword>
<accession>G5IB87</accession>
<feature type="transmembrane region" description="Helical" evidence="7">
    <location>
        <begin position="151"/>
        <end position="168"/>
    </location>
</feature>
<evidence type="ECO:0000256" key="1">
    <source>
        <dbReference type="ARBA" id="ARBA00004651"/>
    </source>
</evidence>
<feature type="transmembrane region" description="Helical" evidence="7">
    <location>
        <begin position="93"/>
        <end position="111"/>
    </location>
</feature>
<comment type="caution">
    <text evidence="9">The sequence shown here is derived from an EMBL/GenBank/DDBJ whole genome shotgun (WGS) entry which is preliminary data.</text>
</comment>
<dbReference type="InterPro" id="IPR051258">
    <property type="entry name" value="Diverse_Substrate_Transporter"/>
</dbReference>
<dbReference type="SUPFAM" id="SSF103481">
    <property type="entry name" value="Multidrug resistance efflux transporter EmrE"/>
    <property type="match status" value="2"/>
</dbReference>
<dbReference type="Pfam" id="PF00892">
    <property type="entry name" value="EamA"/>
    <property type="match status" value="2"/>
</dbReference>
<feature type="transmembrane region" description="Helical" evidence="7">
    <location>
        <begin position="242"/>
        <end position="263"/>
    </location>
</feature>
<evidence type="ECO:0000256" key="3">
    <source>
        <dbReference type="ARBA" id="ARBA00022475"/>
    </source>
</evidence>
<organism evidence="9 10">
    <name type="scientific">Hungatella hathewayi WAL-18680</name>
    <dbReference type="NCBI Taxonomy" id="742737"/>
    <lineage>
        <taxon>Bacteria</taxon>
        <taxon>Bacillati</taxon>
        <taxon>Bacillota</taxon>
        <taxon>Clostridia</taxon>
        <taxon>Lachnospirales</taxon>
        <taxon>Lachnospiraceae</taxon>
        <taxon>Hungatella</taxon>
    </lineage>
</organism>
<keyword evidence="6 7" id="KW-0472">Membrane</keyword>
<dbReference type="PATRIC" id="fig|742737.3.peg.804"/>
<feature type="transmembrane region" description="Helical" evidence="7">
    <location>
        <begin position="7"/>
        <end position="24"/>
    </location>
</feature>
<sequence length="306" mass="33453">MNKLEASFVLLSVTFFWGIQYMFLGNIPEGISTFAFLTLTNAIGFILVASVFYKEFMRITRKLVWKSFLTAVLLFGFNVLLTMGSRSMETSTASFLAAAYIIFIPAVMVVLRKKIYRRNVAGVLMALVGIFLATGIGFGAGGGGMTGLSGGIFYLLGADIFFAVYIVVLEELAGDLSPVLLSMGQMFFGSLFGLCGWLVVQPETIVNLPMETQFWASVLVIAVFIRGFTTVMQVYAQRYVSALNASLIFSMEIIFTLVSMQFLPLLLGEEREPLTAAKVCGCLCIIVGALVSEGVIRIPSSRRRQG</sequence>
<keyword evidence="5 7" id="KW-1133">Transmembrane helix</keyword>
<dbReference type="EMBL" id="ADLN01000006">
    <property type="protein sequence ID" value="EHI61194.1"/>
    <property type="molecule type" value="Genomic_DNA"/>
</dbReference>
<dbReference type="PANTHER" id="PTHR42920:SF5">
    <property type="entry name" value="EAMA DOMAIN-CONTAINING PROTEIN"/>
    <property type="match status" value="1"/>
</dbReference>
<feature type="transmembrane region" description="Helical" evidence="7">
    <location>
        <begin position="63"/>
        <end position="81"/>
    </location>
</feature>
<dbReference type="RefSeq" id="WP_006778795.1">
    <property type="nucleotide sequence ID" value="NZ_CP040506.1"/>
</dbReference>
<dbReference type="HOGENOM" id="CLU_908440_0_0_9"/>
<gene>
    <name evidence="9" type="ORF">HMPREF9473_00809</name>
</gene>
<evidence type="ECO:0000256" key="6">
    <source>
        <dbReference type="ARBA" id="ARBA00023136"/>
    </source>
</evidence>
<feature type="transmembrane region" description="Helical" evidence="7">
    <location>
        <begin position="275"/>
        <end position="296"/>
    </location>
</feature>
<evidence type="ECO:0000313" key="9">
    <source>
        <dbReference type="EMBL" id="EHI61194.1"/>
    </source>
</evidence>
<evidence type="ECO:0000256" key="5">
    <source>
        <dbReference type="ARBA" id="ARBA00022989"/>
    </source>
</evidence>
<dbReference type="InterPro" id="IPR000620">
    <property type="entry name" value="EamA_dom"/>
</dbReference>
<feature type="domain" description="EamA" evidence="8">
    <location>
        <begin position="8"/>
        <end position="133"/>
    </location>
</feature>
<feature type="transmembrane region" description="Helical" evidence="7">
    <location>
        <begin position="123"/>
        <end position="145"/>
    </location>
</feature>
<evidence type="ECO:0000313" key="10">
    <source>
        <dbReference type="Proteomes" id="UP000005384"/>
    </source>
</evidence>
<feature type="transmembrane region" description="Helical" evidence="7">
    <location>
        <begin position="30"/>
        <end position="51"/>
    </location>
</feature>
<comment type="subcellular location">
    <subcellularLocation>
        <location evidence="1">Cell membrane</location>
        <topology evidence="1">Multi-pass membrane protein</topology>
    </subcellularLocation>
</comment>
<comment type="similarity">
    <text evidence="2">Belongs to the EamA transporter family.</text>
</comment>
<evidence type="ECO:0000256" key="2">
    <source>
        <dbReference type="ARBA" id="ARBA00007362"/>
    </source>
</evidence>
<evidence type="ECO:0000256" key="7">
    <source>
        <dbReference type="SAM" id="Phobius"/>
    </source>
</evidence>
<protein>
    <recommendedName>
        <fullName evidence="8">EamA domain-containing protein</fullName>
    </recommendedName>
</protein>
<dbReference type="GO" id="GO:0005886">
    <property type="term" value="C:plasma membrane"/>
    <property type="evidence" value="ECO:0007669"/>
    <property type="project" value="UniProtKB-SubCell"/>
</dbReference>
<feature type="transmembrane region" description="Helical" evidence="7">
    <location>
        <begin position="212"/>
        <end position="235"/>
    </location>
</feature>
<reference evidence="9 10" key="1">
    <citation type="submission" date="2011-08" db="EMBL/GenBank/DDBJ databases">
        <title>The Genome Sequence of Clostridium hathewayi WAL-18680.</title>
        <authorList>
            <consortium name="The Broad Institute Genome Sequencing Platform"/>
            <person name="Earl A."/>
            <person name="Ward D."/>
            <person name="Feldgarden M."/>
            <person name="Gevers D."/>
            <person name="Finegold S.M."/>
            <person name="Summanen P.H."/>
            <person name="Molitoris D.R."/>
            <person name="Song M."/>
            <person name="Daigneault M."/>
            <person name="Allen-Vercoe E."/>
            <person name="Young S.K."/>
            <person name="Zeng Q."/>
            <person name="Gargeya S."/>
            <person name="Fitzgerald M."/>
            <person name="Haas B."/>
            <person name="Abouelleil A."/>
            <person name="Alvarado L."/>
            <person name="Arachchi H.M."/>
            <person name="Berlin A."/>
            <person name="Brown A."/>
            <person name="Chapman S.B."/>
            <person name="Chen Z."/>
            <person name="Dunbar C."/>
            <person name="Freedman E."/>
            <person name="Gearin G."/>
            <person name="Gellesch M."/>
            <person name="Goldberg J."/>
            <person name="Griggs A."/>
            <person name="Gujja S."/>
            <person name="Heiman D."/>
            <person name="Howarth C."/>
            <person name="Larson L."/>
            <person name="Lui A."/>
            <person name="MacDonald P.J.P."/>
            <person name="Montmayeur A."/>
            <person name="Murphy C."/>
            <person name="Neiman D."/>
            <person name="Pearson M."/>
            <person name="Priest M."/>
            <person name="Roberts A."/>
            <person name="Saif S."/>
            <person name="Shea T."/>
            <person name="Shenoy N."/>
            <person name="Sisk P."/>
            <person name="Stolte C."/>
            <person name="Sykes S."/>
            <person name="Wortman J."/>
            <person name="Nusbaum C."/>
            <person name="Birren B."/>
        </authorList>
    </citation>
    <scope>NUCLEOTIDE SEQUENCE [LARGE SCALE GENOMIC DNA]</scope>
    <source>
        <strain evidence="9 10">WAL-18680</strain>
    </source>
</reference>
<name>G5IB87_9FIRM</name>
<keyword evidence="10" id="KW-1185">Reference proteome</keyword>
<proteinExistence type="inferred from homology"/>
<evidence type="ECO:0000256" key="4">
    <source>
        <dbReference type="ARBA" id="ARBA00022692"/>
    </source>
</evidence>
<dbReference type="PANTHER" id="PTHR42920">
    <property type="entry name" value="OS03G0707200 PROTEIN-RELATED"/>
    <property type="match status" value="1"/>
</dbReference>
<dbReference type="InterPro" id="IPR037185">
    <property type="entry name" value="EmrE-like"/>
</dbReference>
<evidence type="ECO:0000259" key="8">
    <source>
        <dbReference type="Pfam" id="PF00892"/>
    </source>
</evidence>